<dbReference type="InterPro" id="IPR054545">
    <property type="entry name" value="ApeI-like"/>
</dbReference>
<name>A0A6I6EF10_9GAMM</name>
<reference evidence="2 5" key="1">
    <citation type="submission" date="2019-11" db="EMBL/GenBank/DDBJ databases">
        <title>Erwinia sp. nov., isolated from feces of birds in Tibet plateau of China.</title>
        <authorList>
            <person name="Ge Y."/>
        </authorList>
    </citation>
    <scope>NUCLEOTIDE SEQUENCE [LARGE SCALE GENOMIC DNA]</scope>
    <source>
        <strain evidence="2 5">J316</strain>
    </source>
</reference>
<dbReference type="Proteomes" id="UP000424752">
    <property type="component" value="Chromosome"/>
</dbReference>
<keyword evidence="5" id="KW-1185">Reference proteome</keyword>
<organism evidence="3 4">
    <name type="scientific">Erwinia sorbitola</name>
    <dbReference type="NCBI Taxonomy" id="2681984"/>
    <lineage>
        <taxon>Bacteria</taxon>
        <taxon>Pseudomonadati</taxon>
        <taxon>Pseudomonadota</taxon>
        <taxon>Gammaproteobacteria</taxon>
        <taxon>Enterobacterales</taxon>
        <taxon>Erwiniaceae</taxon>
        <taxon>Erwinia</taxon>
    </lineage>
</organism>
<dbReference type="Pfam" id="PF22818">
    <property type="entry name" value="ApeI-like"/>
    <property type="match status" value="1"/>
</dbReference>
<dbReference type="SUPFAM" id="SSF54637">
    <property type="entry name" value="Thioesterase/thiol ester dehydrase-isomerase"/>
    <property type="match status" value="1"/>
</dbReference>
<evidence type="ECO:0000313" key="4">
    <source>
        <dbReference type="Proteomes" id="UP000424752"/>
    </source>
</evidence>
<accession>A0A6I6EF10</accession>
<dbReference type="EMBL" id="WLZX01000002">
    <property type="protein sequence ID" value="MTD26908.1"/>
    <property type="molecule type" value="Genomic_DNA"/>
</dbReference>
<dbReference type="RefSeq" id="WP_154752196.1">
    <property type="nucleotide sequence ID" value="NZ_CP046509.1"/>
</dbReference>
<evidence type="ECO:0000313" key="3">
    <source>
        <dbReference type="EMBL" id="QGU88474.1"/>
    </source>
</evidence>
<feature type="domain" description="ApeI dehydratase-like" evidence="1">
    <location>
        <begin position="27"/>
        <end position="111"/>
    </location>
</feature>
<evidence type="ECO:0000313" key="2">
    <source>
        <dbReference type="EMBL" id="MTD26908.1"/>
    </source>
</evidence>
<dbReference type="AlphaFoldDB" id="A0A6I6EF10"/>
<dbReference type="KEGG" id="erwi:GN242_15165"/>
<sequence>MSALFDELIDAVTSPPSLKTTQSGVHVITADFYFPAEFIGFQGHFPGNPILPGIVQIMLARYTAAQGGSGLVHCIKRCKFLQSIRPKDNVTVRVEQRGNENRYQAVISANNNLCAMLSFSLQRAL</sequence>
<accession>A0A6L6GMK2</accession>
<dbReference type="Gene3D" id="3.10.129.10">
    <property type="entry name" value="Hotdog Thioesterase"/>
    <property type="match status" value="1"/>
</dbReference>
<reference evidence="3 4" key="2">
    <citation type="submission" date="2019-12" db="EMBL/GenBank/DDBJ databases">
        <title>Erwinia sp. nov., isolated from droppings of birds in the Qinghai-Tiebt plateau of China.</title>
        <authorList>
            <person name="Ge Y."/>
        </authorList>
    </citation>
    <scope>NUCLEOTIDE SEQUENCE [LARGE SCALE GENOMIC DNA]</scope>
    <source>
        <strain evidence="3 4">J780</strain>
    </source>
</reference>
<dbReference type="Proteomes" id="UP000480164">
    <property type="component" value="Unassembled WGS sequence"/>
</dbReference>
<evidence type="ECO:0000313" key="5">
    <source>
        <dbReference type="Proteomes" id="UP000480164"/>
    </source>
</evidence>
<gene>
    <name evidence="2" type="ORF">GK011_08155</name>
    <name evidence="3" type="ORF">GN242_15165</name>
</gene>
<dbReference type="InterPro" id="IPR029069">
    <property type="entry name" value="HotDog_dom_sf"/>
</dbReference>
<evidence type="ECO:0000259" key="1">
    <source>
        <dbReference type="Pfam" id="PF22818"/>
    </source>
</evidence>
<dbReference type="EMBL" id="CP046509">
    <property type="protein sequence ID" value="QGU88474.1"/>
    <property type="molecule type" value="Genomic_DNA"/>
</dbReference>
<proteinExistence type="predicted"/>
<protein>
    <recommendedName>
        <fullName evidence="1">ApeI dehydratase-like domain-containing protein</fullName>
    </recommendedName>
</protein>